<dbReference type="Proteomes" id="UP000214880">
    <property type="component" value="Unassembled WGS sequence"/>
</dbReference>
<dbReference type="PROSITE" id="PS50887">
    <property type="entry name" value="GGDEF"/>
    <property type="match status" value="1"/>
</dbReference>
<dbReference type="Gene3D" id="3.30.70.270">
    <property type="match status" value="1"/>
</dbReference>
<dbReference type="Gene3D" id="3.30.450.20">
    <property type="entry name" value="PAS domain"/>
    <property type="match status" value="1"/>
</dbReference>
<evidence type="ECO:0000259" key="3">
    <source>
        <dbReference type="PROSITE" id="PS50887"/>
    </source>
</evidence>
<dbReference type="InterPro" id="IPR000160">
    <property type="entry name" value="GGDEF_dom"/>
</dbReference>
<dbReference type="InterPro" id="IPR000014">
    <property type="entry name" value="PAS"/>
</dbReference>
<dbReference type="Pfam" id="PF00563">
    <property type="entry name" value="EAL"/>
    <property type="match status" value="1"/>
</dbReference>
<dbReference type="PROSITE" id="PS50112">
    <property type="entry name" value="PAS"/>
    <property type="match status" value="1"/>
</dbReference>
<gene>
    <name evidence="4" type="ORF">SAMN04488502_101389</name>
</gene>
<dbReference type="Pfam" id="PF00990">
    <property type="entry name" value="GGDEF"/>
    <property type="match status" value="1"/>
</dbReference>
<dbReference type="CDD" id="cd01949">
    <property type="entry name" value="GGDEF"/>
    <property type="match status" value="1"/>
</dbReference>
<dbReference type="SMART" id="SM00091">
    <property type="entry name" value="PAS"/>
    <property type="match status" value="1"/>
</dbReference>
<name>A0A1G9LLY5_9FIRM</name>
<dbReference type="STRING" id="146817.SAMN04488502_101389"/>
<dbReference type="FunFam" id="3.20.20.450:FF:000001">
    <property type="entry name" value="Cyclic di-GMP phosphodiesterase yahA"/>
    <property type="match status" value="1"/>
</dbReference>
<dbReference type="Gene3D" id="3.20.20.450">
    <property type="entry name" value="EAL domain"/>
    <property type="match status" value="1"/>
</dbReference>
<dbReference type="SUPFAM" id="SSF55073">
    <property type="entry name" value="Nucleotide cyclase"/>
    <property type="match status" value="1"/>
</dbReference>
<dbReference type="CDD" id="cd02978">
    <property type="entry name" value="KaiB_like"/>
    <property type="match status" value="1"/>
</dbReference>
<dbReference type="SMART" id="SM01248">
    <property type="entry name" value="KaiB"/>
    <property type="match status" value="1"/>
</dbReference>
<reference evidence="4 5" key="1">
    <citation type="submission" date="2016-10" db="EMBL/GenBank/DDBJ databases">
        <authorList>
            <person name="de Groot N.N."/>
        </authorList>
    </citation>
    <scope>NUCLEOTIDE SEQUENCE [LARGE SCALE GENOMIC DNA]</scope>
    <source>
        <strain evidence="4 5">DSM 1736</strain>
    </source>
</reference>
<protein>
    <submittedName>
        <fullName evidence="4">PAS domain S-box-containing protein/diguanylate cyclase (GGDEF) domain-containing protein</fullName>
    </submittedName>
</protein>
<evidence type="ECO:0000313" key="5">
    <source>
        <dbReference type="Proteomes" id="UP000214880"/>
    </source>
</evidence>
<evidence type="ECO:0000313" key="4">
    <source>
        <dbReference type="EMBL" id="SDL62767.1"/>
    </source>
</evidence>
<evidence type="ECO:0000259" key="1">
    <source>
        <dbReference type="PROSITE" id="PS50112"/>
    </source>
</evidence>
<dbReference type="CDD" id="cd00130">
    <property type="entry name" value="PAS"/>
    <property type="match status" value="1"/>
</dbReference>
<keyword evidence="5" id="KW-1185">Reference proteome</keyword>
<sequence length="679" mass="77016">MRTERSVERMINLGMKAKKDMHGDQSVEEIGVLKLYILGQSQKSVKALANLQKISENNLREKYFIEICDLAIHPEKAKQDKILAIPTLVKRYPPPVTKIIGDLSDTEKVLCILNEADHTHHNVEADHTYRIIVEEMLEGFVTLDEDGFILFCNKAFSNMMGNKPQAVVGTSITNMITIPDRAEVESFLKNKQRNLRQEINLFTDSKNNIPVLVSASRLDWNGNKIVCMLFTDLTAQKDAEITVKRKEEIITRMAYFDSLTDLPNRILFMDKLGTAIREAERSGDKLAVIFIDLDNFKRVNDTMGHEAGDLLLKEIGIRFRRNIRKADILSRMGGDEFAILTHTKSGIKEADELGRRLIKVASQPCTINNTTHVLSASIGIAIYPDNGYTEEELLNNADTAMYKAKAQGKNKCCLFDDSMREEVMKRACMEGYLRDALNQNELTVFFQPQFEIETGVLRGMEALLRWNSKQLGNVPPSQFIPIAEENRLIHQYGKWMLRHACRKNREWQNKGLPQIKIAVNISPRELEQDCFVEQVIAILRETGLEARYLELEITESLMINGDVKAIDKLEELKKAGVGIVLDDFGTGYSSLSYLNSLPIQILKIDKSFITNLQRKESDISLVKAIISLAHNLGLRVVAEGVENTGQVNILKECRCDFTQGFLYSPPVDEKMAEEILKNQ</sequence>
<dbReference type="PANTHER" id="PTHR44757">
    <property type="entry name" value="DIGUANYLATE CYCLASE DGCP"/>
    <property type="match status" value="1"/>
</dbReference>
<dbReference type="InterPro" id="IPR029787">
    <property type="entry name" value="Nucleotide_cyclase"/>
</dbReference>
<dbReference type="InterPro" id="IPR052155">
    <property type="entry name" value="Biofilm_reg_signaling"/>
</dbReference>
<dbReference type="Pfam" id="PF13426">
    <property type="entry name" value="PAS_9"/>
    <property type="match status" value="1"/>
</dbReference>
<accession>A0A1G9LLY5</accession>
<dbReference type="SUPFAM" id="SSF52833">
    <property type="entry name" value="Thioredoxin-like"/>
    <property type="match status" value="1"/>
</dbReference>
<dbReference type="InterPro" id="IPR035965">
    <property type="entry name" value="PAS-like_dom_sf"/>
</dbReference>
<dbReference type="PANTHER" id="PTHR44757:SF2">
    <property type="entry name" value="BIOFILM ARCHITECTURE MAINTENANCE PROTEIN MBAA"/>
    <property type="match status" value="1"/>
</dbReference>
<dbReference type="NCBIfam" id="TIGR00229">
    <property type="entry name" value="sensory_box"/>
    <property type="match status" value="1"/>
</dbReference>
<dbReference type="AlphaFoldDB" id="A0A1G9LLY5"/>
<dbReference type="GO" id="GO:0048511">
    <property type="term" value="P:rhythmic process"/>
    <property type="evidence" value="ECO:0007669"/>
    <property type="project" value="InterPro"/>
</dbReference>
<proteinExistence type="predicted"/>
<dbReference type="CDD" id="cd01948">
    <property type="entry name" value="EAL"/>
    <property type="match status" value="1"/>
</dbReference>
<dbReference type="EMBL" id="FNHB01000001">
    <property type="protein sequence ID" value="SDL62767.1"/>
    <property type="molecule type" value="Genomic_DNA"/>
</dbReference>
<dbReference type="SUPFAM" id="SSF141868">
    <property type="entry name" value="EAL domain-like"/>
    <property type="match status" value="1"/>
</dbReference>
<dbReference type="PROSITE" id="PS50883">
    <property type="entry name" value="EAL"/>
    <property type="match status" value="1"/>
</dbReference>
<dbReference type="NCBIfam" id="TIGR00254">
    <property type="entry name" value="GGDEF"/>
    <property type="match status" value="1"/>
</dbReference>
<dbReference type="InterPro" id="IPR036249">
    <property type="entry name" value="Thioredoxin-like_sf"/>
</dbReference>
<dbReference type="InterPro" id="IPR001633">
    <property type="entry name" value="EAL_dom"/>
</dbReference>
<dbReference type="Gene3D" id="3.40.30.10">
    <property type="entry name" value="Glutaredoxin"/>
    <property type="match status" value="1"/>
</dbReference>
<evidence type="ECO:0000259" key="2">
    <source>
        <dbReference type="PROSITE" id="PS50883"/>
    </source>
</evidence>
<dbReference type="FunFam" id="3.30.70.270:FF:000001">
    <property type="entry name" value="Diguanylate cyclase domain protein"/>
    <property type="match status" value="1"/>
</dbReference>
<feature type="domain" description="PAS" evidence="1">
    <location>
        <begin position="125"/>
        <end position="195"/>
    </location>
</feature>
<feature type="domain" description="GGDEF" evidence="3">
    <location>
        <begin position="284"/>
        <end position="417"/>
    </location>
</feature>
<dbReference type="SMART" id="SM00267">
    <property type="entry name" value="GGDEF"/>
    <property type="match status" value="1"/>
</dbReference>
<dbReference type="InterPro" id="IPR011649">
    <property type="entry name" value="KaiB_domain"/>
</dbReference>
<dbReference type="SMART" id="SM00052">
    <property type="entry name" value="EAL"/>
    <property type="match status" value="1"/>
</dbReference>
<organism evidence="4 5">
    <name type="scientific">Dendrosporobacter quercicolus</name>
    <dbReference type="NCBI Taxonomy" id="146817"/>
    <lineage>
        <taxon>Bacteria</taxon>
        <taxon>Bacillati</taxon>
        <taxon>Bacillota</taxon>
        <taxon>Negativicutes</taxon>
        <taxon>Selenomonadales</taxon>
        <taxon>Sporomusaceae</taxon>
        <taxon>Dendrosporobacter</taxon>
    </lineage>
</organism>
<dbReference type="Pfam" id="PF07689">
    <property type="entry name" value="KaiB"/>
    <property type="match status" value="1"/>
</dbReference>
<dbReference type="SUPFAM" id="SSF55785">
    <property type="entry name" value="PYP-like sensor domain (PAS domain)"/>
    <property type="match status" value="1"/>
</dbReference>
<feature type="domain" description="EAL" evidence="2">
    <location>
        <begin position="426"/>
        <end position="679"/>
    </location>
</feature>
<dbReference type="InterPro" id="IPR043128">
    <property type="entry name" value="Rev_trsase/Diguanyl_cyclase"/>
</dbReference>
<dbReference type="InterPro" id="IPR035919">
    <property type="entry name" value="EAL_sf"/>
</dbReference>
<dbReference type="OrthoDB" id="9759607at2"/>